<keyword evidence="1" id="KW-0472">Membrane</keyword>
<keyword evidence="1" id="KW-1133">Transmembrane helix</keyword>
<reference evidence="3" key="1">
    <citation type="submission" date="2011-05" db="EMBL/GenBank/DDBJ databases">
        <title>The genome sequence of Vittaforma corneae strain ATCC 50505.</title>
        <authorList>
            <consortium name="The Broad Institute Genome Sequencing Platform"/>
            <person name="Cuomo C."/>
            <person name="Didier E."/>
            <person name="Bowers L."/>
            <person name="Young S.K."/>
            <person name="Zeng Q."/>
            <person name="Gargeya S."/>
            <person name="Fitzgerald M."/>
            <person name="Haas B."/>
            <person name="Abouelleil A."/>
            <person name="Alvarado L."/>
            <person name="Arachchi H.M."/>
            <person name="Berlin A."/>
            <person name="Chapman S.B."/>
            <person name="Gearin G."/>
            <person name="Goldberg J."/>
            <person name="Griggs A."/>
            <person name="Gujja S."/>
            <person name="Hansen M."/>
            <person name="Heiman D."/>
            <person name="Howarth C."/>
            <person name="Larimer J."/>
            <person name="Lui A."/>
            <person name="MacDonald P.J.P."/>
            <person name="McCowen C."/>
            <person name="Montmayeur A."/>
            <person name="Murphy C."/>
            <person name="Neiman D."/>
            <person name="Pearson M."/>
            <person name="Priest M."/>
            <person name="Roberts A."/>
            <person name="Saif S."/>
            <person name="Shea T."/>
            <person name="Sisk P."/>
            <person name="Stolte C."/>
            <person name="Sykes S."/>
            <person name="Wortman J."/>
            <person name="Nusbaum C."/>
            <person name="Birren B."/>
        </authorList>
    </citation>
    <scope>NUCLEOTIDE SEQUENCE [LARGE SCALE GENOMIC DNA]</scope>
    <source>
        <strain evidence="3">ATCC 50505</strain>
    </source>
</reference>
<keyword evidence="3" id="KW-1185">Reference proteome</keyword>
<evidence type="ECO:0000313" key="2">
    <source>
        <dbReference type="EMBL" id="ELA42658.1"/>
    </source>
</evidence>
<evidence type="ECO:0000313" key="3">
    <source>
        <dbReference type="Proteomes" id="UP000011082"/>
    </source>
</evidence>
<feature type="transmembrane region" description="Helical" evidence="1">
    <location>
        <begin position="198"/>
        <end position="218"/>
    </location>
</feature>
<protein>
    <submittedName>
        <fullName evidence="2">Uncharacterized protein</fullName>
    </submittedName>
</protein>
<dbReference type="InParanoid" id="L2GP51"/>
<dbReference type="HOGENOM" id="CLU_1225598_0_0_1"/>
<dbReference type="AlphaFoldDB" id="L2GP51"/>
<feature type="transmembrane region" description="Helical" evidence="1">
    <location>
        <begin position="118"/>
        <end position="147"/>
    </location>
</feature>
<feature type="transmembrane region" description="Helical" evidence="1">
    <location>
        <begin position="65"/>
        <end position="93"/>
    </location>
</feature>
<evidence type="ECO:0000256" key="1">
    <source>
        <dbReference type="SAM" id="Phobius"/>
    </source>
</evidence>
<gene>
    <name evidence="2" type="ORF">VICG_00410</name>
</gene>
<organism evidence="2 3">
    <name type="scientific">Vittaforma corneae (strain ATCC 50505)</name>
    <name type="common">Microsporidian parasite</name>
    <name type="synonym">Nosema corneum</name>
    <dbReference type="NCBI Taxonomy" id="993615"/>
    <lineage>
        <taxon>Eukaryota</taxon>
        <taxon>Fungi</taxon>
        <taxon>Fungi incertae sedis</taxon>
        <taxon>Microsporidia</taxon>
        <taxon>Nosematidae</taxon>
        <taxon>Vittaforma</taxon>
    </lineage>
</organism>
<dbReference type="RefSeq" id="XP_007603863.1">
    <property type="nucleotide sequence ID" value="XM_007603801.1"/>
</dbReference>
<keyword evidence="1" id="KW-0812">Transmembrane</keyword>
<proteinExistence type="predicted"/>
<dbReference type="EMBL" id="JH370131">
    <property type="protein sequence ID" value="ELA42658.1"/>
    <property type="molecule type" value="Genomic_DNA"/>
</dbReference>
<name>L2GP51_VITCO</name>
<feature type="transmembrane region" description="Helical" evidence="1">
    <location>
        <begin position="29"/>
        <end position="53"/>
    </location>
</feature>
<dbReference type="GeneID" id="19881128"/>
<dbReference type="Proteomes" id="UP000011082">
    <property type="component" value="Unassembled WGS sequence"/>
</dbReference>
<feature type="transmembrane region" description="Helical" evidence="1">
    <location>
        <begin position="159"/>
        <end position="178"/>
    </location>
</feature>
<sequence length="226" mass="26939">MLKDEILCLPTPFQSFKYLYSTDMNLLGFYSWLFFSFVFTPALFFLFIVLWYLKHHIIEPVNIGRFFNICIAIYFNEVLNCFVVEFLVCHRLYINDIVLYTFLRFASAFPQNASSNMFFINLVLVLYAQIIILFFNIILAITIHTIFRFSHHRNLKRFVLKNWTFICGVFGIQLFYLINWVFVHRRVAELDVGTSYPVSHYISMDFVLALSLLNFNVLDTLFRLMI</sequence>
<dbReference type="VEuPathDB" id="MicrosporidiaDB:VICG_00410"/>
<accession>L2GP51</accession>